<name>A0AAN7NJ88_MYCAM</name>
<dbReference type="Proteomes" id="UP001333110">
    <property type="component" value="Unassembled WGS sequence"/>
</dbReference>
<evidence type="ECO:0008006" key="3">
    <source>
        <dbReference type="Google" id="ProtNLM"/>
    </source>
</evidence>
<dbReference type="PANTHER" id="PTHR33332">
    <property type="entry name" value="REVERSE TRANSCRIPTASE DOMAIN-CONTAINING PROTEIN"/>
    <property type="match status" value="1"/>
</dbReference>
<organism evidence="1 2">
    <name type="scientific">Mycteria americana</name>
    <name type="common">Wood stork</name>
    <dbReference type="NCBI Taxonomy" id="33587"/>
    <lineage>
        <taxon>Eukaryota</taxon>
        <taxon>Metazoa</taxon>
        <taxon>Chordata</taxon>
        <taxon>Craniata</taxon>
        <taxon>Vertebrata</taxon>
        <taxon>Euteleostomi</taxon>
        <taxon>Archelosauria</taxon>
        <taxon>Archosauria</taxon>
        <taxon>Dinosauria</taxon>
        <taxon>Saurischia</taxon>
        <taxon>Theropoda</taxon>
        <taxon>Coelurosauria</taxon>
        <taxon>Aves</taxon>
        <taxon>Neognathae</taxon>
        <taxon>Neoaves</taxon>
        <taxon>Aequornithes</taxon>
        <taxon>Ciconiiformes</taxon>
        <taxon>Ciconiidae</taxon>
        <taxon>Mycteria</taxon>
    </lineage>
</organism>
<evidence type="ECO:0000313" key="2">
    <source>
        <dbReference type="Proteomes" id="UP001333110"/>
    </source>
</evidence>
<proteinExistence type="predicted"/>
<gene>
    <name evidence="1" type="ORF">QYF61_019921</name>
</gene>
<comment type="caution">
    <text evidence="1">The sequence shown here is derived from an EMBL/GenBank/DDBJ whole genome shotgun (WGS) entry which is preliminary data.</text>
</comment>
<protein>
    <recommendedName>
        <fullName evidence="3">Reverse transcriptase</fullName>
    </recommendedName>
</protein>
<dbReference type="EMBL" id="JAUNZN010000009">
    <property type="protein sequence ID" value="KAK4816685.1"/>
    <property type="molecule type" value="Genomic_DNA"/>
</dbReference>
<sequence length="250" mass="28250">MSQGCPLAAKAAISIPGCISKAAASGPREVILPLNSALVGLNQEYCAQLWAPQCRKNIDQLEQVQQRIGKISRGLEHVRYKERLRTLGLFSPKMNDKLRGDECKLERRKFQLDIKEKCFFTRRVDKHWNRSQLYMLSLTPYGMEYPFGQLGSAVPAVSPPNSLCTPSLLAVLGPILFNIFINDLDDEAECTLSKFGDDTKLEGVADTPVGCATIQRDFSKLEVWANRKLMEFNKRKCKILHLGRNNPWHQ</sequence>
<keyword evidence="2" id="KW-1185">Reference proteome</keyword>
<evidence type="ECO:0000313" key="1">
    <source>
        <dbReference type="EMBL" id="KAK4816685.1"/>
    </source>
</evidence>
<reference evidence="1 2" key="1">
    <citation type="journal article" date="2023" name="J. Hered.">
        <title>Chromosome-level genome of the wood stork (Mycteria americana) provides insight into avian chromosome evolution.</title>
        <authorList>
            <person name="Flamio R. Jr."/>
            <person name="Ramstad K.M."/>
        </authorList>
    </citation>
    <scope>NUCLEOTIDE SEQUENCE [LARGE SCALE GENOMIC DNA]</scope>
    <source>
        <strain evidence="1">JAX WOST 10</strain>
    </source>
</reference>
<dbReference type="AlphaFoldDB" id="A0AAN7NJ88"/>
<accession>A0AAN7NJ88</accession>